<protein>
    <recommendedName>
        <fullName evidence="2">CHRD domain-containing protein</fullName>
    </recommendedName>
</protein>
<dbReference type="InterPro" id="IPR010895">
    <property type="entry name" value="CHRD"/>
</dbReference>
<dbReference type="RefSeq" id="WP_343896139.1">
    <property type="nucleotide sequence ID" value="NZ_BAAAFZ010000046.1"/>
</dbReference>
<gene>
    <name evidence="3" type="ORF">GCM10009416_29700</name>
</gene>
<name>A0ABP3QIG2_9PROT</name>
<sequence>MADEFTLTFTGDQEVPPNGTAASGSGTVSWDGHAKTAAYEFTVSGVDFGPVLGLDPQTETTADDVTIMHVHNAPRGANGPVVFGQIGPAQDGDDLDIVLNDDGSWTVSGVWEATDPANVSIEEFADTLDSAFAGLEVPLYSNVHTTTFPGGELRAQWTAAPGEVDWDAVAARVLANFEATGQWFF</sequence>
<dbReference type="SMART" id="SM00754">
    <property type="entry name" value="CHRD"/>
    <property type="match status" value="1"/>
</dbReference>
<keyword evidence="4" id="KW-1185">Reference proteome</keyword>
<evidence type="ECO:0000256" key="1">
    <source>
        <dbReference type="SAM" id="MobiDB-lite"/>
    </source>
</evidence>
<reference evidence="4" key="1">
    <citation type="journal article" date="2019" name="Int. J. Syst. Evol. Microbiol.">
        <title>The Global Catalogue of Microorganisms (GCM) 10K type strain sequencing project: providing services to taxonomists for standard genome sequencing and annotation.</title>
        <authorList>
            <consortium name="The Broad Institute Genomics Platform"/>
            <consortium name="The Broad Institute Genome Sequencing Center for Infectious Disease"/>
            <person name="Wu L."/>
            <person name="Ma J."/>
        </authorList>
    </citation>
    <scope>NUCLEOTIDE SEQUENCE [LARGE SCALE GENOMIC DNA]</scope>
    <source>
        <strain evidence="4">JCM 9933</strain>
    </source>
</reference>
<feature type="domain" description="CHRD" evidence="2">
    <location>
        <begin position="3"/>
        <end position="159"/>
    </location>
</feature>
<proteinExistence type="predicted"/>
<organism evidence="3 4">
    <name type="scientific">Craurococcus roseus</name>
    <dbReference type="NCBI Taxonomy" id="77585"/>
    <lineage>
        <taxon>Bacteria</taxon>
        <taxon>Pseudomonadati</taxon>
        <taxon>Pseudomonadota</taxon>
        <taxon>Alphaproteobacteria</taxon>
        <taxon>Acetobacterales</taxon>
        <taxon>Acetobacteraceae</taxon>
        <taxon>Craurococcus</taxon>
    </lineage>
</organism>
<dbReference type="Pfam" id="PF07452">
    <property type="entry name" value="CHRD"/>
    <property type="match status" value="1"/>
</dbReference>
<dbReference type="Proteomes" id="UP001501588">
    <property type="component" value="Unassembled WGS sequence"/>
</dbReference>
<comment type="caution">
    <text evidence="3">The sequence shown here is derived from an EMBL/GenBank/DDBJ whole genome shotgun (WGS) entry which is preliminary data.</text>
</comment>
<feature type="region of interest" description="Disordered" evidence="1">
    <location>
        <begin position="1"/>
        <end position="26"/>
    </location>
</feature>
<evidence type="ECO:0000313" key="3">
    <source>
        <dbReference type="EMBL" id="GAA0589188.1"/>
    </source>
</evidence>
<accession>A0ABP3QIG2</accession>
<evidence type="ECO:0000259" key="2">
    <source>
        <dbReference type="SMART" id="SM00754"/>
    </source>
</evidence>
<dbReference type="EMBL" id="BAAAFZ010000046">
    <property type="protein sequence ID" value="GAA0589188.1"/>
    <property type="molecule type" value="Genomic_DNA"/>
</dbReference>
<evidence type="ECO:0000313" key="4">
    <source>
        <dbReference type="Proteomes" id="UP001501588"/>
    </source>
</evidence>